<proteinExistence type="predicted"/>
<feature type="coiled-coil region" evidence="5">
    <location>
        <begin position="470"/>
        <end position="497"/>
    </location>
</feature>
<dbReference type="AlphaFoldDB" id="A0A5R9QM87"/>
<keyword evidence="4" id="KW-0443">Lipid metabolism</keyword>
<feature type="region of interest" description="Disordered" evidence="6">
    <location>
        <begin position="244"/>
        <end position="268"/>
    </location>
</feature>
<dbReference type="Gene3D" id="3.30.870.10">
    <property type="entry name" value="Endonuclease Chain A"/>
    <property type="match status" value="3"/>
</dbReference>
<organism evidence="8 9">
    <name type="scientific">Pseudomonas nicosulfuronedens</name>
    <dbReference type="NCBI Taxonomy" id="2571105"/>
    <lineage>
        <taxon>Bacteria</taxon>
        <taxon>Pseudomonadati</taxon>
        <taxon>Pseudomonadota</taxon>
        <taxon>Gammaproteobacteria</taxon>
        <taxon>Pseudomonadales</taxon>
        <taxon>Pseudomonadaceae</taxon>
        <taxon>Pseudomonas</taxon>
    </lineage>
</organism>
<evidence type="ECO:0000256" key="6">
    <source>
        <dbReference type="SAM" id="MobiDB-lite"/>
    </source>
</evidence>
<evidence type="ECO:0000256" key="1">
    <source>
        <dbReference type="ARBA" id="ARBA00000798"/>
    </source>
</evidence>
<evidence type="ECO:0000313" key="8">
    <source>
        <dbReference type="EMBL" id="TLX70691.1"/>
    </source>
</evidence>
<evidence type="ECO:0000313" key="9">
    <source>
        <dbReference type="Proteomes" id="UP000306635"/>
    </source>
</evidence>
<comment type="catalytic activity">
    <reaction evidence="1">
        <text>a 1,2-diacyl-sn-glycero-3-phosphocholine + H2O = a 1,2-diacyl-sn-glycero-3-phosphate + choline + H(+)</text>
        <dbReference type="Rhea" id="RHEA:14445"/>
        <dbReference type="ChEBI" id="CHEBI:15354"/>
        <dbReference type="ChEBI" id="CHEBI:15377"/>
        <dbReference type="ChEBI" id="CHEBI:15378"/>
        <dbReference type="ChEBI" id="CHEBI:57643"/>
        <dbReference type="ChEBI" id="CHEBI:58608"/>
        <dbReference type="EC" id="3.1.4.4"/>
    </reaction>
</comment>
<name>A0A5R9QM87_9PSED</name>
<dbReference type="SUPFAM" id="SSF56024">
    <property type="entry name" value="Phospholipase D/nuclease"/>
    <property type="match status" value="2"/>
</dbReference>
<keyword evidence="5" id="KW-0175">Coiled coil</keyword>
<evidence type="ECO:0000256" key="4">
    <source>
        <dbReference type="ARBA" id="ARBA00023098"/>
    </source>
</evidence>
<feature type="domain" description="PLD phosphodiesterase" evidence="7">
    <location>
        <begin position="526"/>
        <end position="553"/>
    </location>
</feature>
<dbReference type="PROSITE" id="PS50035">
    <property type="entry name" value="PLD"/>
    <property type="match status" value="1"/>
</dbReference>
<accession>A0A5R9QM87</accession>
<keyword evidence="2" id="KW-0677">Repeat</keyword>
<keyword evidence="3" id="KW-0378">Hydrolase</keyword>
<dbReference type="InterPro" id="IPR001736">
    <property type="entry name" value="PLipase_D/transphosphatidylase"/>
</dbReference>
<dbReference type="GO" id="GO:0004630">
    <property type="term" value="F:phospholipase D activity"/>
    <property type="evidence" value="ECO:0007669"/>
    <property type="project" value="UniProtKB-EC"/>
</dbReference>
<dbReference type="InterPro" id="IPR025202">
    <property type="entry name" value="PLD-like_dom"/>
</dbReference>
<dbReference type="GO" id="GO:0009395">
    <property type="term" value="P:phospholipid catabolic process"/>
    <property type="evidence" value="ECO:0007669"/>
    <property type="project" value="TreeGrafter"/>
</dbReference>
<reference evidence="8 9" key="1">
    <citation type="submission" date="2019-04" db="EMBL/GenBank/DDBJ databases">
        <authorList>
            <person name="Li M."/>
        </authorList>
    </citation>
    <scope>NUCLEOTIDE SEQUENCE [LARGE SCALE GENOMIC DNA]</scope>
    <source>
        <strain evidence="8 9">LAM1902</strain>
    </source>
</reference>
<dbReference type="PANTHER" id="PTHR18896">
    <property type="entry name" value="PHOSPHOLIPASE D"/>
    <property type="match status" value="1"/>
</dbReference>
<dbReference type="Pfam" id="PF13091">
    <property type="entry name" value="PLDc_2"/>
    <property type="match status" value="1"/>
</dbReference>
<keyword evidence="9" id="KW-1185">Reference proteome</keyword>
<dbReference type="EMBL" id="SWDV01000047">
    <property type="protein sequence ID" value="TLX70691.1"/>
    <property type="molecule type" value="Genomic_DNA"/>
</dbReference>
<sequence>MIRREIVTPLSLQHTQEVMCISPWFVCNTEYIPRLATYKPLINGEEAFREVHEAIEKATKTVDIICWGFQPSMYFIRDGKSPSIGELLMAKAQDKDNPVRVRILGWELPSNSTGYVGEANLPGKFPYLWNRAGQTATNEQYAYDRQWFVDCSAADGRGVNWPRNRPVFVSRGFGAIQRAEIAYQAALHSLDPDLSAETISLLAALVTHHQKTVIVDFELPERAVGFVMGHNMLDEYWDTDAHSAWGRTPSDKPAPNRGPRGRLPRQDISSRVTGPILRDLHHNFAEAWRRETDEDLFAQRQAATVAKQLAPCKEDPLLMAQLLRTQAQEGRRDIEQVYLQAINNATQFIYIENQYFRWPPLADAILEAAKVQTNNGREPGEHGALHLFVITNDTNDGMGSGTVNTQRMLERLGREETIPEVTKLRRVKQAEERAAELEPAWHNRLEQKALEAVTSLSDALGGTALGDKARSAQEQAEEAARQRAADLKAEIEQIEKNPVNRPPERPGLKVHVCSLVSEDSPADAWVPVYIHSKLMIVDDVFTTHGSANINTRSMQVDSEMNIAHERAEITQAMRRRLWNLHTAGKGAQDDPKKAFQEWERIIKNNKDFKSDQRNGVPDAPIVEFYYDQAILKDLD</sequence>
<comment type="caution">
    <text evidence="8">The sequence shown here is derived from an EMBL/GenBank/DDBJ whole genome shotgun (WGS) entry which is preliminary data.</text>
</comment>
<dbReference type="OrthoDB" id="8828485at2"/>
<protein>
    <submittedName>
        <fullName evidence="8">Phospholipase</fullName>
    </submittedName>
</protein>
<evidence type="ECO:0000256" key="5">
    <source>
        <dbReference type="SAM" id="Coils"/>
    </source>
</evidence>
<evidence type="ECO:0000256" key="3">
    <source>
        <dbReference type="ARBA" id="ARBA00022801"/>
    </source>
</evidence>
<evidence type="ECO:0000259" key="7">
    <source>
        <dbReference type="PROSITE" id="PS50035"/>
    </source>
</evidence>
<dbReference type="InterPro" id="IPR015679">
    <property type="entry name" value="PLipase_D_fam"/>
</dbReference>
<gene>
    <name evidence="8" type="ORF">FAS41_26995</name>
</gene>
<dbReference type="SMART" id="SM00155">
    <property type="entry name" value="PLDc"/>
    <property type="match status" value="2"/>
</dbReference>
<dbReference type="Proteomes" id="UP000306635">
    <property type="component" value="Unassembled WGS sequence"/>
</dbReference>
<evidence type="ECO:0000256" key="2">
    <source>
        <dbReference type="ARBA" id="ARBA00022737"/>
    </source>
</evidence>
<dbReference type="RefSeq" id="WP_138526415.1">
    <property type="nucleotide sequence ID" value="NZ_JAOCBK010000026.1"/>
</dbReference>
<dbReference type="PANTHER" id="PTHR18896:SF76">
    <property type="entry name" value="PHOSPHOLIPASE"/>
    <property type="match status" value="1"/>
</dbReference>